<comment type="caution">
    <text evidence="2">The sequence shown here is derived from an EMBL/GenBank/DDBJ whole genome shotgun (WGS) entry which is preliminary data.</text>
</comment>
<evidence type="ECO:0000256" key="1">
    <source>
        <dbReference type="SAM" id="MobiDB-lite"/>
    </source>
</evidence>
<name>A0A9D4IJ19_DREPO</name>
<keyword evidence="3" id="KW-1185">Reference proteome</keyword>
<accession>A0A9D4IJ19</accession>
<gene>
    <name evidence="2" type="ORF">DPMN_176298</name>
</gene>
<organism evidence="2 3">
    <name type="scientific">Dreissena polymorpha</name>
    <name type="common">Zebra mussel</name>
    <name type="synonym">Mytilus polymorpha</name>
    <dbReference type="NCBI Taxonomy" id="45954"/>
    <lineage>
        <taxon>Eukaryota</taxon>
        <taxon>Metazoa</taxon>
        <taxon>Spiralia</taxon>
        <taxon>Lophotrochozoa</taxon>
        <taxon>Mollusca</taxon>
        <taxon>Bivalvia</taxon>
        <taxon>Autobranchia</taxon>
        <taxon>Heteroconchia</taxon>
        <taxon>Euheterodonta</taxon>
        <taxon>Imparidentia</taxon>
        <taxon>Neoheterodontei</taxon>
        <taxon>Myida</taxon>
        <taxon>Dreissenoidea</taxon>
        <taxon>Dreissenidae</taxon>
        <taxon>Dreissena</taxon>
    </lineage>
</organism>
<reference evidence="2" key="1">
    <citation type="journal article" date="2019" name="bioRxiv">
        <title>The Genome of the Zebra Mussel, Dreissena polymorpha: A Resource for Invasive Species Research.</title>
        <authorList>
            <person name="McCartney M.A."/>
            <person name="Auch B."/>
            <person name="Kono T."/>
            <person name="Mallez S."/>
            <person name="Zhang Y."/>
            <person name="Obille A."/>
            <person name="Becker A."/>
            <person name="Abrahante J.E."/>
            <person name="Garbe J."/>
            <person name="Badalamenti J.P."/>
            <person name="Herman A."/>
            <person name="Mangelson H."/>
            <person name="Liachko I."/>
            <person name="Sullivan S."/>
            <person name="Sone E.D."/>
            <person name="Koren S."/>
            <person name="Silverstein K.A.T."/>
            <person name="Beckman K.B."/>
            <person name="Gohl D.M."/>
        </authorList>
    </citation>
    <scope>NUCLEOTIDE SEQUENCE</scope>
    <source>
        <strain evidence="2">Duluth1</strain>
        <tissue evidence="2">Whole animal</tissue>
    </source>
</reference>
<evidence type="ECO:0000313" key="2">
    <source>
        <dbReference type="EMBL" id="KAH3774904.1"/>
    </source>
</evidence>
<sequence length="54" mass="5563">MVSEEGPFAPERPLAPGSHQTGAYPECAGSWAQAFGAASRPYLVLQTCLAGRGA</sequence>
<reference evidence="2" key="2">
    <citation type="submission" date="2020-11" db="EMBL/GenBank/DDBJ databases">
        <authorList>
            <person name="McCartney M.A."/>
            <person name="Auch B."/>
            <person name="Kono T."/>
            <person name="Mallez S."/>
            <person name="Becker A."/>
            <person name="Gohl D.M."/>
            <person name="Silverstein K.A.T."/>
            <person name="Koren S."/>
            <person name="Bechman K.B."/>
            <person name="Herman A."/>
            <person name="Abrahante J.E."/>
            <person name="Garbe J."/>
        </authorList>
    </citation>
    <scope>NUCLEOTIDE SEQUENCE</scope>
    <source>
        <strain evidence="2">Duluth1</strain>
        <tissue evidence="2">Whole animal</tissue>
    </source>
</reference>
<dbReference type="AlphaFoldDB" id="A0A9D4IJ19"/>
<protein>
    <submittedName>
        <fullName evidence="2">Uncharacterized protein</fullName>
    </submittedName>
</protein>
<proteinExistence type="predicted"/>
<feature type="region of interest" description="Disordered" evidence="1">
    <location>
        <begin position="1"/>
        <end position="21"/>
    </location>
</feature>
<dbReference type="Proteomes" id="UP000828390">
    <property type="component" value="Unassembled WGS sequence"/>
</dbReference>
<evidence type="ECO:0000313" key="3">
    <source>
        <dbReference type="Proteomes" id="UP000828390"/>
    </source>
</evidence>
<dbReference type="EMBL" id="JAIWYP010000009">
    <property type="protein sequence ID" value="KAH3774904.1"/>
    <property type="molecule type" value="Genomic_DNA"/>
</dbReference>